<dbReference type="AlphaFoldDB" id="A0A6J6IVF2"/>
<dbReference type="EMBL" id="CAEZVJ010000056">
    <property type="protein sequence ID" value="CAB4628702.1"/>
    <property type="molecule type" value="Genomic_DNA"/>
</dbReference>
<organism evidence="2">
    <name type="scientific">freshwater metagenome</name>
    <dbReference type="NCBI Taxonomy" id="449393"/>
    <lineage>
        <taxon>unclassified sequences</taxon>
        <taxon>metagenomes</taxon>
        <taxon>ecological metagenomes</taxon>
    </lineage>
</organism>
<keyword evidence="1" id="KW-0812">Transmembrane</keyword>
<accession>A0A6J6IVF2</accession>
<name>A0A6J6IVF2_9ZZZZ</name>
<feature type="transmembrane region" description="Helical" evidence="1">
    <location>
        <begin position="16"/>
        <end position="33"/>
    </location>
</feature>
<gene>
    <name evidence="2" type="ORF">UFOPK1961_00612</name>
</gene>
<evidence type="ECO:0000256" key="1">
    <source>
        <dbReference type="SAM" id="Phobius"/>
    </source>
</evidence>
<proteinExistence type="predicted"/>
<keyword evidence="1" id="KW-1133">Transmembrane helix</keyword>
<evidence type="ECO:0000313" key="2">
    <source>
        <dbReference type="EMBL" id="CAB4628702.1"/>
    </source>
</evidence>
<sequence length="73" mass="7859">MRGGIVVGGGIVMKKFLLNGSFLSAIFSVFGLVKATVSGKRDWKLALLWVSWVVSLVAIVAAITDPDDDEYTE</sequence>
<keyword evidence="1" id="KW-0472">Membrane</keyword>
<feature type="transmembrane region" description="Helical" evidence="1">
    <location>
        <begin position="45"/>
        <end position="64"/>
    </location>
</feature>
<protein>
    <submittedName>
        <fullName evidence="2">Unannotated protein</fullName>
    </submittedName>
</protein>
<reference evidence="2" key="1">
    <citation type="submission" date="2020-05" db="EMBL/GenBank/DDBJ databases">
        <authorList>
            <person name="Chiriac C."/>
            <person name="Salcher M."/>
            <person name="Ghai R."/>
            <person name="Kavagutti S V."/>
        </authorList>
    </citation>
    <scope>NUCLEOTIDE SEQUENCE</scope>
</reference>